<accession>A0AAV2Z2U5</accession>
<keyword evidence="2" id="KW-1185">Reference proteome</keyword>
<dbReference type="EMBL" id="DAKRPA010000091">
    <property type="protein sequence ID" value="DAZ99059.1"/>
    <property type="molecule type" value="Genomic_DNA"/>
</dbReference>
<dbReference type="InterPro" id="IPR036691">
    <property type="entry name" value="Endo/exonu/phosph_ase_sf"/>
</dbReference>
<dbReference type="SUPFAM" id="SSF56219">
    <property type="entry name" value="DNase I-like"/>
    <property type="match status" value="1"/>
</dbReference>
<dbReference type="Gene3D" id="3.60.10.10">
    <property type="entry name" value="Endonuclease/exonuclease/phosphatase"/>
    <property type="match status" value="1"/>
</dbReference>
<proteinExistence type="predicted"/>
<reference evidence="1" key="2">
    <citation type="journal article" date="2023" name="Microbiol Resour">
        <title>Decontamination and Annotation of the Draft Genome Sequence of the Oomycete Lagenidium giganteum ARSEF 373.</title>
        <authorList>
            <person name="Morgan W.R."/>
            <person name="Tartar A."/>
        </authorList>
    </citation>
    <scope>NUCLEOTIDE SEQUENCE</scope>
    <source>
        <strain evidence="1">ARSEF 373</strain>
    </source>
</reference>
<dbReference type="AlphaFoldDB" id="A0AAV2Z2U5"/>
<dbReference type="Proteomes" id="UP001146120">
    <property type="component" value="Unassembled WGS sequence"/>
</dbReference>
<evidence type="ECO:0000313" key="2">
    <source>
        <dbReference type="Proteomes" id="UP001146120"/>
    </source>
</evidence>
<comment type="caution">
    <text evidence="1">The sequence shown here is derived from an EMBL/GenBank/DDBJ whole genome shotgun (WGS) entry which is preliminary data.</text>
</comment>
<sequence length="150" mass="17205">MALTFVHHGHRHVLLNIYAPSDREARERFYAQLPELDDRDVTSIMGGDFNATLRSTDRSHNTTRTHGSAALLRYFDHARLIDAVPHRDPSPAWTCPDIEAYEDHTFLCSTPAGQVRASRLDRWYVSESDQRRLRGVHVVGPWCRPKKSAK</sequence>
<evidence type="ECO:0008006" key="3">
    <source>
        <dbReference type="Google" id="ProtNLM"/>
    </source>
</evidence>
<name>A0AAV2Z2U5_9STRA</name>
<organism evidence="1 2">
    <name type="scientific">Lagenidium giganteum</name>
    <dbReference type="NCBI Taxonomy" id="4803"/>
    <lineage>
        <taxon>Eukaryota</taxon>
        <taxon>Sar</taxon>
        <taxon>Stramenopiles</taxon>
        <taxon>Oomycota</taxon>
        <taxon>Peronosporomycetes</taxon>
        <taxon>Pythiales</taxon>
        <taxon>Pythiaceae</taxon>
    </lineage>
</organism>
<evidence type="ECO:0000313" key="1">
    <source>
        <dbReference type="EMBL" id="DAZ99059.1"/>
    </source>
</evidence>
<reference evidence="1" key="1">
    <citation type="submission" date="2022-11" db="EMBL/GenBank/DDBJ databases">
        <authorList>
            <person name="Morgan W.R."/>
            <person name="Tartar A."/>
        </authorList>
    </citation>
    <scope>NUCLEOTIDE SEQUENCE</scope>
    <source>
        <strain evidence="1">ARSEF 373</strain>
    </source>
</reference>
<protein>
    <recommendedName>
        <fullName evidence="3">Endonuclease/exonuclease/phosphatase domain-containing protein</fullName>
    </recommendedName>
</protein>
<gene>
    <name evidence="1" type="ORF">N0F65_010945</name>
</gene>